<dbReference type="AlphaFoldDB" id="A0A5Q4VG90"/>
<proteinExistence type="predicted"/>
<keyword evidence="2" id="KW-0732">Signal</keyword>
<comment type="caution">
    <text evidence="3">The sequence shown here is derived from an EMBL/GenBank/DDBJ whole genome shotgun (WGS) entry which is preliminary data.</text>
</comment>
<keyword evidence="4" id="KW-1185">Reference proteome</keyword>
<sequence length="221" mass="23380">MKKLFSVVAFCILCLPFAVSAQIYQGQLTGSVEGSFLAKVDGDQIRLLMWDNNKKTGAGAIADLNLQGGFSKISQADVRFSGTVGQDKITVTIINSDDLTVEATANAVPSEDLSRFTGRNYSFSDIEFQVGKTTPGVMDGEFTHFFGGKKDKLHGLLGSDGLFIAMGADGIIIVRGYFNSAGVSGDWVDSRKPESNNGSFSSHASSSSSSSSSGCFLGNLK</sequence>
<dbReference type="Proteomes" id="UP000321899">
    <property type="component" value="Unassembled WGS sequence"/>
</dbReference>
<evidence type="ECO:0000256" key="1">
    <source>
        <dbReference type="SAM" id="MobiDB-lite"/>
    </source>
</evidence>
<dbReference type="EMBL" id="VDMB01000002">
    <property type="protein sequence ID" value="TYT75958.1"/>
    <property type="molecule type" value="Genomic_DNA"/>
</dbReference>
<evidence type="ECO:0000313" key="4">
    <source>
        <dbReference type="Proteomes" id="UP000321899"/>
    </source>
</evidence>
<gene>
    <name evidence="3" type="ORF">FIM25_03430</name>
</gene>
<evidence type="ECO:0000256" key="2">
    <source>
        <dbReference type="SAM" id="SignalP"/>
    </source>
</evidence>
<reference evidence="3 4" key="1">
    <citation type="submission" date="2019-06" db="EMBL/GenBank/DDBJ databases">
        <title>Desulfobotulus mexicanus sp. nov., a novel sulfate-reducing bacterium isolated from the sediment of an alkaline crater lake in Mexico.</title>
        <authorList>
            <person name="Hirschler-Rea A."/>
        </authorList>
    </citation>
    <scope>NUCLEOTIDE SEQUENCE [LARGE SCALE GENOMIC DNA]</scope>
    <source>
        <strain evidence="3 4">PAR22N</strain>
    </source>
</reference>
<feature type="signal peptide" evidence="2">
    <location>
        <begin position="1"/>
        <end position="21"/>
    </location>
</feature>
<feature type="chain" id="PRO_5024357689" evidence="2">
    <location>
        <begin position="22"/>
        <end position="221"/>
    </location>
</feature>
<accession>A0A5Q4VG90</accession>
<protein>
    <submittedName>
        <fullName evidence="3">Uncharacterized protein</fullName>
    </submittedName>
</protein>
<feature type="region of interest" description="Disordered" evidence="1">
    <location>
        <begin position="192"/>
        <end position="221"/>
    </location>
</feature>
<name>A0A5Q4VG90_9BACT</name>
<evidence type="ECO:0000313" key="3">
    <source>
        <dbReference type="EMBL" id="TYT75958.1"/>
    </source>
</evidence>
<organism evidence="3 4">
    <name type="scientific">Desulfobotulus mexicanus</name>
    <dbReference type="NCBI Taxonomy" id="2586642"/>
    <lineage>
        <taxon>Bacteria</taxon>
        <taxon>Pseudomonadati</taxon>
        <taxon>Thermodesulfobacteriota</taxon>
        <taxon>Desulfobacteria</taxon>
        <taxon>Desulfobacterales</taxon>
        <taxon>Desulfobacteraceae</taxon>
        <taxon>Desulfobotulus</taxon>
    </lineage>
</organism>
<feature type="compositionally biased region" description="Low complexity" evidence="1">
    <location>
        <begin position="199"/>
        <end position="213"/>
    </location>
</feature>
<dbReference type="RefSeq" id="WP_139446309.1">
    <property type="nucleotide sequence ID" value="NZ_VDMB01000002.1"/>
</dbReference>